<dbReference type="EMBL" id="JAGDYM010000005">
    <property type="protein sequence ID" value="MBO1901448.1"/>
    <property type="molecule type" value="Genomic_DNA"/>
</dbReference>
<comment type="function">
    <text evidence="8">This protein is a component of the acetyl coenzyme A carboxylase complex; first, biotin carboxylase catalyzes the carboxylation of the carrier protein and then the transcarboxylase transfers the carboxyl group to form malonyl-CoA.</text>
</comment>
<accession>A0A939MIP1</accession>
<gene>
    <name evidence="11" type="primary">accB</name>
    <name evidence="11" type="ORF">J4H92_05735</name>
</gene>
<dbReference type="GO" id="GO:0009317">
    <property type="term" value="C:acetyl-CoA carboxylase complex"/>
    <property type="evidence" value="ECO:0007669"/>
    <property type="project" value="InterPro"/>
</dbReference>
<dbReference type="PANTHER" id="PTHR45266:SF3">
    <property type="entry name" value="OXALOACETATE DECARBOXYLASE ALPHA CHAIN"/>
    <property type="match status" value="1"/>
</dbReference>
<dbReference type="PANTHER" id="PTHR45266">
    <property type="entry name" value="OXALOACETATE DECARBOXYLASE ALPHA CHAIN"/>
    <property type="match status" value="1"/>
</dbReference>
<evidence type="ECO:0000313" key="12">
    <source>
        <dbReference type="Proteomes" id="UP000664382"/>
    </source>
</evidence>
<evidence type="ECO:0000313" key="11">
    <source>
        <dbReference type="EMBL" id="MBO1901448.1"/>
    </source>
</evidence>
<dbReference type="Gene3D" id="2.40.50.100">
    <property type="match status" value="1"/>
</dbReference>
<reference evidence="11" key="1">
    <citation type="submission" date="2021-03" db="EMBL/GenBank/DDBJ databases">
        <title>Leucobacter chromiisoli sp. nov., isolated from chromium-containing soil of chemical plant.</title>
        <authorList>
            <person name="Xu Z."/>
        </authorList>
    </citation>
    <scope>NUCLEOTIDE SEQUENCE</scope>
    <source>
        <strain evidence="11">S27</strain>
    </source>
</reference>
<dbReference type="NCBIfam" id="TIGR00531">
    <property type="entry name" value="BCCP"/>
    <property type="match status" value="1"/>
</dbReference>
<dbReference type="GO" id="GO:0006633">
    <property type="term" value="P:fatty acid biosynthetic process"/>
    <property type="evidence" value="ECO:0007669"/>
    <property type="project" value="UniProtKB-KW"/>
</dbReference>
<dbReference type="InterPro" id="IPR000089">
    <property type="entry name" value="Biotin_lipoyl"/>
</dbReference>
<evidence type="ECO:0000256" key="8">
    <source>
        <dbReference type="RuleBase" id="RU364072"/>
    </source>
</evidence>
<protein>
    <recommendedName>
        <fullName evidence="2 8">Biotin carboxyl carrier protein of acetyl-CoA carboxylase</fullName>
    </recommendedName>
</protein>
<evidence type="ECO:0000256" key="1">
    <source>
        <dbReference type="ARBA" id="ARBA00005194"/>
    </source>
</evidence>
<evidence type="ECO:0000256" key="7">
    <source>
        <dbReference type="ARBA" id="ARBA00023267"/>
    </source>
</evidence>
<evidence type="ECO:0000256" key="4">
    <source>
        <dbReference type="ARBA" id="ARBA00022832"/>
    </source>
</evidence>
<evidence type="ECO:0000256" key="6">
    <source>
        <dbReference type="ARBA" id="ARBA00023160"/>
    </source>
</evidence>
<dbReference type="GO" id="GO:0003989">
    <property type="term" value="F:acetyl-CoA carboxylase activity"/>
    <property type="evidence" value="ECO:0007669"/>
    <property type="project" value="InterPro"/>
</dbReference>
<sequence length="167" mass="17101">MSLSPSDIKSIVEALHRSEWDTATIVVGDVSISVSRHGAAAPLAVGPASEASAARPAPNPASEPSSRPDASEAAQAVPQATVDTPGAGTLVAAPSVGVFWSAPEPGAQPFVQVGQRVEKGDTLCIVEIMKLMNSVTAEFSGTVLEIHAENAQAVEFGTPLFTIAEED</sequence>
<comment type="caution">
    <text evidence="11">The sequence shown here is derived from an EMBL/GenBank/DDBJ whole genome shotgun (WGS) entry which is preliminary data.</text>
</comment>
<dbReference type="RefSeq" id="WP_208097042.1">
    <property type="nucleotide sequence ID" value="NZ_JAGDYM010000005.1"/>
</dbReference>
<dbReference type="AlphaFoldDB" id="A0A939MIP1"/>
<dbReference type="Pfam" id="PF00364">
    <property type="entry name" value="Biotin_lipoyl"/>
    <property type="match status" value="1"/>
</dbReference>
<evidence type="ECO:0000256" key="9">
    <source>
        <dbReference type="SAM" id="MobiDB-lite"/>
    </source>
</evidence>
<dbReference type="InterPro" id="IPR050709">
    <property type="entry name" value="Biotin_Carboxyl_Carrier/Decarb"/>
</dbReference>
<keyword evidence="12" id="KW-1185">Reference proteome</keyword>
<evidence type="ECO:0000256" key="2">
    <source>
        <dbReference type="ARBA" id="ARBA00017562"/>
    </source>
</evidence>
<evidence type="ECO:0000259" key="10">
    <source>
        <dbReference type="PROSITE" id="PS50968"/>
    </source>
</evidence>
<dbReference type="Proteomes" id="UP000664382">
    <property type="component" value="Unassembled WGS sequence"/>
</dbReference>
<dbReference type="PROSITE" id="PS00188">
    <property type="entry name" value="BIOTIN"/>
    <property type="match status" value="1"/>
</dbReference>
<proteinExistence type="predicted"/>
<dbReference type="SUPFAM" id="SSF51230">
    <property type="entry name" value="Single hybrid motif"/>
    <property type="match status" value="1"/>
</dbReference>
<name>A0A939MIP1_9MICO</name>
<keyword evidence="3 8" id="KW-0444">Lipid biosynthesis</keyword>
<keyword evidence="6 8" id="KW-0275">Fatty acid biosynthesis</keyword>
<dbReference type="CDD" id="cd06850">
    <property type="entry name" value="biotinyl_domain"/>
    <property type="match status" value="1"/>
</dbReference>
<dbReference type="PROSITE" id="PS50968">
    <property type="entry name" value="BIOTINYL_LIPOYL"/>
    <property type="match status" value="1"/>
</dbReference>
<keyword evidence="7 8" id="KW-0092">Biotin</keyword>
<feature type="compositionally biased region" description="Low complexity" evidence="9">
    <location>
        <begin position="47"/>
        <end position="68"/>
    </location>
</feature>
<organism evidence="11 12">
    <name type="scientific">Leucobacter weissii</name>
    <dbReference type="NCBI Taxonomy" id="1983706"/>
    <lineage>
        <taxon>Bacteria</taxon>
        <taxon>Bacillati</taxon>
        <taxon>Actinomycetota</taxon>
        <taxon>Actinomycetes</taxon>
        <taxon>Micrococcales</taxon>
        <taxon>Microbacteriaceae</taxon>
        <taxon>Leucobacter</taxon>
    </lineage>
</organism>
<evidence type="ECO:0000256" key="5">
    <source>
        <dbReference type="ARBA" id="ARBA00023098"/>
    </source>
</evidence>
<evidence type="ECO:0000256" key="3">
    <source>
        <dbReference type="ARBA" id="ARBA00022516"/>
    </source>
</evidence>
<comment type="pathway">
    <text evidence="1 8">Lipid metabolism; fatty acid biosynthesis.</text>
</comment>
<keyword evidence="4 8" id="KW-0276">Fatty acid metabolism</keyword>
<dbReference type="InterPro" id="IPR001249">
    <property type="entry name" value="AcCoA_biotinCC"/>
</dbReference>
<keyword evidence="5 8" id="KW-0443">Lipid metabolism</keyword>
<feature type="domain" description="Lipoyl-binding" evidence="10">
    <location>
        <begin position="79"/>
        <end position="164"/>
    </location>
</feature>
<dbReference type="InterPro" id="IPR011053">
    <property type="entry name" value="Single_hybrid_motif"/>
</dbReference>
<dbReference type="InterPro" id="IPR001882">
    <property type="entry name" value="Biotin_BS"/>
</dbReference>
<feature type="region of interest" description="Disordered" evidence="9">
    <location>
        <begin position="46"/>
        <end position="85"/>
    </location>
</feature>
<dbReference type="PRINTS" id="PR01071">
    <property type="entry name" value="ACOABIOTINCC"/>
</dbReference>